<organism evidence="9 10">
    <name type="scientific">Shiella aurantiaca</name>
    <dbReference type="NCBI Taxonomy" id="3058365"/>
    <lineage>
        <taxon>Bacteria</taxon>
        <taxon>Pseudomonadati</taxon>
        <taxon>Bacteroidota</taxon>
        <taxon>Cytophagia</taxon>
        <taxon>Cytophagales</taxon>
        <taxon>Shiellaceae</taxon>
        <taxon>Shiella</taxon>
    </lineage>
</organism>
<keyword evidence="3 6" id="KW-0812">Transmembrane</keyword>
<feature type="transmembrane region" description="Helical" evidence="6">
    <location>
        <begin position="337"/>
        <end position="364"/>
    </location>
</feature>
<evidence type="ECO:0000256" key="4">
    <source>
        <dbReference type="ARBA" id="ARBA00022989"/>
    </source>
</evidence>
<evidence type="ECO:0000256" key="6">
    <source>
        <dbReference type="SAM" id="Phobius"/>
    </source>
</evidence>
<feature type="transmembrane region" description="Helical" evidence="6">
    <location>
        <begin position="674"/>
        <end position="699"/>
    </location>
</feature>
<comment type="subcellular location">
    <subcellularLocation>
        <location evidence="1">Cell membrane</location>
        <topology evidence="1">Multi-pass membrane protein</topology>
    </subcellularLocation>
</comment>
<keyword evidence="5 6" id="KW-0472">Membrane</keyword>
<evidence type="ECO:0000256" key="1">
    <source>
        <dbReference type="ARBA" id="ARBA00004651"/>
    </source>
</evidence>
<evidence type="ECO:0000313" key="10">
    <source>
        <dbReference type="Proteomes" id="UP001168552"/>
    </source>
</evidence>
<dbReference type="Proteomes" id="UP001168552">
    <property type="component" value="Unassembled WGS sequence"/>
</dbReference>
<keyword evidence="10" id="KW-1185">Reference proteome</keyword>
<sequence>MIRNYFKVAMRNIMRQKFYSGLNIMGLSIGIAACLLIVLYLRFELSYDTFHTDIDRIYQVDLHGKIAGQEIFTATTCSPMAQALENEVPEVEMATRLLSDNGYVMRYGERAFTENSIMYADSNFFRFFSFPLLEGDAANALREPRSLVMTEEMAQKYFGSEPAVGKTIQMDESYTVTGVVANVPKNSHFRFDFLISSASLPLMSNGIWLNNNLYTYLKLRPNTGIEAFPTHFAGFVSKYIGPEVEQFMGITLAKFEEQGGEFGYYLTPMKDIHLSSTTRDQFEEGGNLSYLYIFGAIAGFIILIACINFMNLSTAKSAGRAKEVGLRKTLGSYRSHLILQFLTESLIYTFTATLLAYLMVWQALPGFNYISGKELSAAFLLEPSFLAISLLLIVLVGVLAGSYPAFYLTSFQVSEVLKGKVRDGMKGGAIRSTLVVVQFGISIFLIICTGVIYSQLQFFQNRNMGLDKNQVIVVQNTGYLEANRDAFREALEQKSAVVAASYTTNVVPGVNNTTIFRTPGSTTDHISGRYYADYAHQEALGFELVDGRYFSKEMASDSLAGVINEAAAREFGYAKAVGEEFIDFDGNGQERRIRIIGVIKDFNFESMKTEVRPLIIQLGTTANQMLVRYQGEPQQALASIEQTWKEIAPNQPFDYQFLDQSFDALFRSEQRMGYVFTVFTGLAIFIACLGLVGLSAFTAEKRTKEIGVRKVMGASNTSVLVMLNREFTRLVLIAFVISVPFAWWVMDQWLADFAFRISMNVWIFVGAGVFTFLVALLTVSWQSYKAAVSNPVKALKYE</sequence>
<feature type="transmembrane region" description="Helical" evidence="6">
    <location>
        <begin position="384"/>
        <end position="408"/>
    </location>
</feature>
<dbReference type="EMBL" id="JAUHJS010000003">
    <property type="protein sequence ID" value="MDN4165074.1"/>
    <property type="molecule type" value="Genomic_DNA"/>
</dbReference>
<feature type="transmembrane region" description="Helical" evidence="6">
    <location>
        <begin position="429"/>
        <end position="453"/>
    </location>
</feature>
<dbReference type="PANTHER" id="PTHR30572:SF18">
    <property type="entry name" value="ABC-TYPE MACROLIDE FAMILY EXPORT SYSTEM PERMEASE COMPONENT 2"/>
    <property type="match status" value="1"/>
</dbReference>
<proteinExistence type="predicted"/>
<dbReference type="RefSeq" id="WP_320003604.1">
    <property type="nucleotide sequence ID" value="NZ_JAUHJS010000003.1"/>
</dbReference>
<dbReference type="Pfam" id="PF02687">
    <property type="entry name" value="FtsX"/>
    <property type="match status" value="2"/>
</dbReference>
<evidence type="ECO:0000259" key="8">
    <source>
        <dbReference type="Pfam" id="PF12704"/>
    </source>
</evidence>
<feature type="transmembrane region" description="Helical" evidence="6">
    <location>
        <begin position="290"/>
        <end position="312"/>
    </location>
</feature>
<dbReference type="PANTHER" id="PTHR30572">
    <property type="entry name" value="MEMBRANE COMPONENT OF TRANSPORTER-RELATED"/>
    <property type="match status" value="1"/>
</dbReference>
<dbReference type="Pfam" id="PF12704">
    <property type="entry name" value="MacB_PCD"/>
    <property type="match status" value="2"/>
</dbReference>
<evidence type="ECO:0000259" key="7">
    <source>
        <dbReference type="Pfam" id="PF02687"/>
    </source>
</evidence>
<dbReference type="InterPro" id="IPR050250">
    <property type="entry name" value="Macrolide_Exporter_MacB"/>
</dbReference>
<feature type="domain" description="MacB-like periplasmic core" evidence="8">
    <location>
        <begin position="20"/>
        <end position="227"/>
    </location>
</feature>
<accession>A0ABT8F477</accession>
<feature type="transmembrane region" description="Helical" evidence="6">
    <location>
        <begin position="757"/>
        <end position="779"/>
    </location>
</feature>
<name>A0ABT8F477_9BACT</name>
<evidence type="ECO:0000256" key="2">
    <source>
        <dbReference type="ARBA" id="ARBA00022475"/>
    </source>
</evidence>
<dbReference type="InterPro" id="IPR025857">
    <property type="entry name" value="MacB_PCD"/>
</dbReference>
<evidence type="ECO:0000256" key="5">
    <source>
        <dbReference type="ARBA" id="ARBA00023136"/>
    </source>
</evidence>
<dbReference type="PROSITE" id="PS51257">
    <property type="entry name" value="PROKAR_LIPOPROTEIN"/>
    <property type="match status" value="1"/>
</dbReference>
<dbReference type="InterPro" id="IPR003838">
    <property type="entry name" value="ABC3_permease_C"/>
</dbReference>
<reference evidence="9" key="1">
    <citation type="submission" date="2023-06" db="EMBL/GenBank/DDBJ databases">
        <title>Cytophagales bacterium Strain LB-30, isolated from soil.</title>
        <authorList>
            <person name="Liu B."/>
        </authorList>
    </citation>
    <scope>NUCLEOTIDE SEQUENCE</scope>
    <source>
        <strain evidence="9">LB-30</strain>
    </source>
</reference>
<keyword evidence="4 6" id="KW-1133">Transmembrane helix</keyword>
<gene>
    <name evidence="9" type="ORF">QWY31_06145</name>
</gene>
<feature type="transmembrane region" description="Helical" evidence="6">
    <location>
        <begin position="21"/>
        <end position="41"/>
    </location>
</feature>
<protein>
    <submittedName>
        <fullName evidence="9">ABC transporter permease</fullName>
    </submittedName>
</protein>
<comment type="caution">
    <text evidence="9">The sequence shown here is derived from an EMBL/GenBank/DDBJ whole genome shotgun (WGS) entry which is preliminary data.</text>
</comment>
<evidence type="ECO:0000313" key="9">
    <source>
        <dbReference type="EMBL" id="MDN4165074.1"/>
    </source>
</evidence>
<feature type="domain" description="MacB-like periplasmic core" evidence="8">
    <location>
        <begin position="441"/>
        <end position="621"/>
    </location>
</feature>
<feature type="domain" description="ABC3 transporter permease C-terminal" evidence="7">
    <location>
        <begin position="296"/>
        <end position="410"/>
    </location>
</feature>
<keyword evidence="2" id="KW-1003">Cell membrane</keyword>
<feature type="transmembrane region" description="Helical" evidence="6">
    <location>
        <begin position="727"/>
        <end position="745"/>
    </location>
</feature>
<evidence type="ECO:0000256" key="3">
    <source>
        <dbReference type="ARBA" id="ARBA00022692"/>
    </source>
</evidence>
<feature type="domain" description="ABC3 transporter permease C-terminal" evidence="7">
    <location>
        <begin position="678"/>
        <end position="790"/>
    </location>
</feature>